<dbReference type="Pfam" id="PF13358">
    <property type="entry name" value="DDE_3"/>
    <property type="match status" value="1"/>
</dbReference>
<dbReference type="InterPro" id="IPR012337">
    <property type="entry name" value="RNaseH-like_sf"/>
</dbReference>
<proteinExistence type="predicted"/>
<evidence type="ECO:0000313" key="3">
    <source>
        <dbReference type="Proteomes" id="UP000199365"/>
    </source>
</evidence>
<dbReference type="InterPro" id="IPR036397">
    <property type="entry name" value="RNaseH_sf"/>
</dbReference>
<dbReference type="InterPro" id="IPR009057">
    <property type="entry name" value="Homeodomain-like_sf"/>
</dbReference>
<dbReference type="Proteomes" id="UP000199365">
    <property type="component" value="Unassembled WGS sequence"/>
</dbReference>
<gene>
    <name evidence="2" type="ORF">SAMN05445850_4033</name>
</gene>
<protein>
    <submittedName>
        <fullName evidence="2">Transposase</fullName>
    </submittedName>
</protein>
<dbReference type="NCBIfam" id="NF033545">
    <property type="entry name" value="transpos_IS630"/>
    <property type="match status" value="1"/>
</dbReference>
<keyword evidence="3" id="KW-1185">Reference proteome</keyword>
<evidence type="ECO:0000259" key="1">
    <source>
        <dbReference type="Pfam" id="PF13358"/>
    </source>
</evidence>
<organism evidence="2 3">
    <name type="scientific">Paraburkholderia tuberum</name>
    <dbReference type="NCBI Taxonomy" id="157910"/>
    <lineage>
        <taxon>Bacteria</taxon>
        <taxon>Pseudomonadati</taxon>
        <taxon>Pseudomonadota</taxon>
        <taxon>Betaproteobacteria</taxon>
        <taxon>Burkholderiales</taxon>
        <taxon>Burkholderiaceae</taxon>
        <taxon>Paraburkholderia</taxon>
    </lineage>
</organism>
<reference evidence="3" key="1">
    <citation type="submission" date="2016-10" db="EMBL/GenBank/DDBJ databases">
        <authorList>
            <person name="Varghese N."/>
            <person name="Submissions S."/>
        </authorList>
    </citation>
    <scope>NUCLEOTIDE SEQUENCE [LARGE SCALE GENOMIC DNA]</scope>
    <source>
        <strain evidence="3">DUS833</strain>
    </source>
</reference>
<evidence type="ECO:0000313" key="2">
    <source>
        <dbReference type="EMBL" id="SDR44072.1"/>
    </source>
</evidence>
<dbReference type="RefSeq" id="WP_090806272.1">
    <property type="nucleotide sequence ID" value="NZ_FNKX01000002.1"/>
</dbReference>
<dbReference type="STRING" id="157910.SAMN05445850_4033"/>
<accession>A0A1H1J290</accession>
<dbReference type="EMBL" id="FNKX01000002">
    <property type="protein sequence ID" value="SDR44072.1"/>
    <property type="molecule type" value="Genomic_DNA"/>
</dbReference>
<dbReference type="GO" id="GO:0003676">
    <property type="term" value="F:nucleic acid binding"/>
    <property type="evidence" value="ECO:0007669"/>
    <property type="project" value="InterPro"/>
</dbReference>
<dbReference type="Pfam" id="PF13551">
    <property type="entry name" value="HTH_29"/>
    <property type="match status" value="1"/>
</dbReference>
<dbReference type="AlphaFoldDB" id="A0A1H1J290"/>
<dbReference type="SUPFAM" id="SSF53098">
    <property type="entry name" value="Ribonuclease H-like"/>
    <property type="match status" value="1"/>
</dbReference>
<name>A0A1H1J290_9BURK</name>
<sequence>MGKMNLSETEREELMSMQRSRTMAVGQVRRARLILLLDEGASRAAIMAELRCDSRFITTWQMRFTCERLAGLYGRHPGRAPRPDLAVLEARVLDYTLRRKPADGSTHWSSRKLAAQLGMAFVTVQRIWRKHDIRPHRLDTHMVSNDPDFEAKAADVIGLYLNPPLHAVVFCVDEKTAIQALDRKDRMLPLSPGRAESHGFEYKRNGTLSLFAALNVATGEVLGKTAPRHTSAQFVAFLTEVVWAQPRGKEIHVICDNVSSHKTNAVQTFLVDHPKVSIHYAPTYSSWLSQVENWFARIQRDDIALGVFTSTKDLNKKLMRYICQYNKQARPLKWKYSDPSRRIRCNSSGSTDQADALIKPL</sequence>
<feature type="domain" description="Tc1-like transposase DDE" evidence="1">
    <location>
        <begin position="169"/>
        <end position="301"/>
    </location>
</feature>
<dbReference type="InterPro" id="IPR038717">
    <property type="entry name" value="Tc1-like_DDE_dom"/>
</dbReference>
<dbReference type="InterPro" id="IPR047655">
    <property type="entry name" value="Transpos_IS630-like"/>
</dbReference>
<dbReference type="SUPFAM" id="SSF46689">
    <property type="entry name" value="Homeodomain-like"/>
    <property type="match status" value="1"/>
</dbReference>
<dbReference type="Gene3D" id="3.30.420.10">
    <property type="entry name" value="Ribonuclease H-like superfamily/Ribonuclease H"/>
    <property type="match status" value="1"/>
</dbReference>